<evidence type="ECO:0000256" key="3">
    <source>
        <dbReference type="ARBA" id="ARBA00022448"/>
    </source>
</evidence>
<evidence type="ECO:0000256" key="1">
    <source>
        <dbReference type="ARBA" id="ARBA00004448"/>
    </source>
</evidence>
<dbReference type="PANTHER" id="PTHR45671">
    <property type="entry name" value="SOLUTE CARRIER FAMILY 25 (MITOCHONDRIAL CARRIER PHOSPHATE CARRIER), MEMBER 3, LIKE-RELATED-RELATED"/>
    <property type="match status" value="1"/>
</dbReference>
<dbReference type="Gene3D" id="1.50.40.10">
    <property type="entry name" value="Mitochondrial carrier domain"/>
    <property type="match status" value="1"/>
</dbReference>
<dbReference type="EMBL" id="JBBWWR010000007">
    <property type="protein sequence ID" value="KAK8963958.1"/>
    <property type="molecule type" value="Genomic_DNA"/>
</dbReference>
<evidence type="ECO:0000256" key="9">
    <source>
        <dbReference type="ARBA" id="ARBA00023136"/>
    </source>
</evidence>
<evidence type="ECO:0000256" key="6">
    <source>
        <dbReference type="ARBA" id="ARBA00022792"/>
    </source>
</evidence>
<evidence type="ECO:0000256" key="11">
    <source>
        <dbReference type="RuleBase" id="RU000488"/>
    </source>
</evidence>
<comment type="similarity">
    <text evidence="2 11">Belongs to the mitochondrial carrier (TC 2.A.29) family.</text>
</comment>
<dbReference type="Pfam" id="PF00153">
    <property type="entry name" value="Mito_carr"/>
    <property type="match status" value="2"/>
</dbReference>
<protein>
    <recommendedName>
        <fullName evidence="14">Mitochondrial carrier protein</fullName>
    </recommendedName>
</protein>
<accession>A0ABR2MII1</accession>
<comment type="caution">
    <text evidence="12">The sequence shown here is derived from an EMBL/GenBank/DDBJ whole genome shotgun (WGS) entry which is preliminary data.</text>
</comment>
<gene>
    <name evidence="12" type="ORF">KSP40_PGU000637</name>
</gene>
<keyword evidence="4 10" id="KW-0812">Transmembrane</keyword>
<evidence type="ECO:0000256" key="4">
    <source>
        <dbReference type="ARBA" id="ARBA00022692"/>
    </source>
</evidence>
<dbReference type="PROSITE" id="PS50920">
    <property type="entry name" value="SOLCAR"/>
    <property type="match status" value="1"/>
</dbReference>
<reference evidence="12 13" key="1">
    <citation type="journal article" date="2022" name="Nat. Plants">
        <title>Genomes of leafy and leafless Platanthera orchids illuminate the evolution of mycoheterotrophy.</title>
        <authorList>
            <person name="Li M.H."/>
            <person name="Liu K.W."/>
            <person name="Li Z."/>
            <person name="Lu H.C."/>
            <person name="Ye Q.L."/>
            <person name="Zhang D."/>
            <person name="Wang J.Y."/>
            <person name="Li Y.F."/>
            <person name="Zhong Z.M."/>
            <person name="Liu X."/>
            <person name="Yu X."/>
            <person name="Liu D.K."/>
            <person name="Tu X.D."/>
            <person name="Liu B."/>
            <person name="Hao Y."/>
            <person name="Liao X.Y."/>
            <person name="Jiang Y.T."/>
            <person name="Sun W.H."/>
            <person name="Chen J."/>
            <person name="Chen Y.Q."/>
            <person name="Ai Y."/>
            <person name="Zhai J.W."/>
            <person name="Wu S.S."/>
            <person name="Zhou Z."/>
            <person name="Hsiao Y.Y."/>
            <person name="Wu W.L."/>
            <person name="Chen Y.Y."/>
            <person name="Lin Y.F."/>
            <person name="Hsu J.L."/>
            <person name="Li C.Y."/>
            <person name="Wang Z.W."/>
            <person name="Zhao X."/>
            <person name="Zhong W.Y."/>
            <person name="Ma X.K."/>
            <person name="Ma L."/>
            <person name="Huang J."/>
            <person name="Chen G.Z."/>
            <person name="Huang M.Z."/>
            <person name="Huang L."/>
            <person name="Peng D.H."/>
            <person name="Luo Y.B."/>
            <person name="Zou S.Q."/>
            <person name="Chen S.P."/>
            <person name="Lan S."/>
            <person name="Tsai W.C."/>
            <person name="Van de Peer Y."/>
            <person name="Liu Z.J."/>
        </authorList>
    </citation>
    <scope>NUCLEOTIDE SEQUENCE [LARGE SCALE GENOMIC DNA]</scope>
    <source>
        <strain evidence="12">Lor288</strain>
    </source>
</reference>
<evidence type="ECO:0000256" key="5">
    <source>
        <dbReference type="ARBA" id="ARBA00022737"/>
    </source>
</evidence>
<organism evidence="12 13">
    <name type="scientific">Platanthera guangdongensis</name>
    <dbReference type="NCBI Taxonomy" id="2320717"/>
    <lineage>
        <taxon>Eukaryota</taxon>
        <taxon>Viridiplantae</taxon>
        <taxon>Streptophyta</taxon>
        <taxon>Embryophyta</taxon>
        <taxon>Tracheophyta</taxon>
        <taxon>Spermatophyta</taxon>
        <taxon>Magnoliopsida</taxon>
        <taxon>Liliopsida</taxon>
        <taxon>Asparagales</taxon>
        <taxon>Orchidaceae</taxon>
        <taxon>Orchidoideae</taxon>
        <taxon>Orchideae</taxon>
        <taxon>Orchidinae</taxon>
        <taxon>Platanthera</taxon>
    </lineage>
</organism>
<feature type="repeat" description="Solcar" evidence="10">
    <location>
        <begin position="1"/>
        <end position="79"/>
    </location>
</feature>
<evidence type="ECO:0000313" key="13">
    <source>
        <dbReference type="Proteomes" id="UP001412067"/>
    </source>
</evidence>
<comment type="subcellular location">
    <subcellularLocation>
        <location evidence="1">Mitochondrion inner membrane</location>
        <topology evidence="1">Multi-pass membrane protein</topology>
    </subcellularLocation>
</comment>
<keyword evidence="9 10" id="KW-0472">Membrane</keyword>
<dbReference type="Proteomes" id="UP001412067">
    <property type="component" value="Unassembled WGS sequence"/>
</dbReference>
<evidence type="ECO:0000256" key="7">
    <source>
        <dbReference type="ARBA" id="ARBA00022989"/>
    </source>
</evidence>
<proteinExistence type="inferred from homology"/>
<dbReference type="InterPro" id="IPR023395">
    <property type="entry name" value="MCP_dom_sf"/>
</dbReference>
<dbReference type="InterPro" id="IPR018108">
    <property type="entry name" value="MCP_transmembrane"/>
</dbReference>
<evidence type="ECO:0000256" key="8">
    <source>
        <dbReference type="ARBA" id="ARBA00023128"/>
    </source>
</evidence>
<name>A0ABR2MII1_9ASPA</name>
<evidence type="ECO:0000256" key="2">
    <source>
        <dbReference type="ARBA" id="ARBA00006375"/>
    </source>
</evidence>
<dbReference type="InterPro" id="IPR044677">
    <property type="entry name" value="SLC25A3/Pic2/Mir1-like"/>
</dbReference>
<keyword evidence="5" id="KW-0677">Repeat</keyword>
<keyword evidence="13" id="KW-1185">Reference proteome</keyword>
<keyword evidence="8" id="KW-0496">Mitochondrion</keyword>
<dbReference type="PANTHER" id="PTHR45671:SF4">
    <property type="entry name" value="MITOCHONDRIAL PHOSPHATE CARRIER PROTEIN 1, MITOCHONDRIAL"/>
    <property type="match status" value="1"/>
</dbReference>
<evidence type="ECO:0000256" key="10">
    <source>
        <dbReference type="PROSITE-ProRule" id="PRU00282"/>
    </source>
</evidence>
<keyword evidence="7" id="KW-1133">Transmembrane helix</keyword>
<evidence type="ECO:0008006" key="14">
    <source>
        <dbReference type="Google" id="ProtNLM"/>
    </source>
</evidence>
<keyword evidence="3 11" id="KW-0813">Transport</keyword>
<evidence type="ECO:0000313" key="12">
    <source>
        <dbReference type="EMBL" id="KAK8963958.1"/>
    </source>
</evidence>
<dbReference type="SUPFAM" id="SSF103506">
    <property type="entry name" value="Mitochondrial carrier"/>
    <property type="match status" value="1"/>
</dbReference>
<keyword evidence="6" id="KW-0999">Mitochondrion inner membrane</keyword>
<sequence length="372" mass="41043">MDPIVDVDYSVDKNTFSRMNHIISLRVNPVKYNSIFSGLNLLVKEQGASSLWRGWSGKLFGYGAQGGCKFGLYEYFKKMYADLMVGHNQTMVFFASSASAQIIADVALCPFEAVKIRVQTQPHFARGLADGMPKLYAYEGLSGGIPCEIRDSRAIKSYIWSGSEIACTFHKHVPSFWCDAMLTSYCIINFMLSNVPVPETYLKKREECSRAQQLGITSVAGYISGAIGTVISTPADNIISSLYNKKSHNVVQGASVCGNRAHARFWDGCGRRADSAHGSEVVGRMCRGSCGRVRDADTGEKAVVAVCRDMMCDGRMRNKYPLGTSTVLDLVNVICNDFQAMSDLIDKHLANKKHRNEELALALHQLAFPEEP</sequence>